<proteinExistence type="inferred from homology"/>
<dbReference type="Gene3D" id="1.20.1260.10">
    <property type="match status" value="1"/>
</dbReference>
<reference evidence="2 3" key="1">
    <citation type="submission" date="2023-04" db="EMBL/GenBank/DDBJ databases">
        <title>Clostridium tannerae sp. nov., isolated from the fecal material of an alpaca.</title>
        <authorList>
            <person name="Miller S."/>
            <person name="Hendry M."/>
            <person name="King J."/>
            <person name="Sankaranarayanan K."/>
            <person name="Lawson P.A."/>
        </authorList>
    </citation>
    <scope>NUCLEOTIDE SEQUENCE [LARGE SCALE GENOMIC DNA]</scope>
    <source>
        <strain evidence="2 3">A1-XYC3</strain>
    </source>
</reference>
<dbReference type="InterPro" id="IPR007760">
    <property type="entry name" value="Mn_catalase"/>
</dbReference>
<gene>
    <name evidence="2" type="ORF">P8V03_17755</name>
</gene>
<sequence length="199" mass="22617">MWAYEKFLQYPVRIKNPNPAMAKIIITQYGGPDGELAASLRYLSQRFTMVTPQAIATLNDIGTEELAHLEMVGSMVHQLTKGASLEELQKFGLDAYYVDHGKGIYPSNPTGVPFTAAYIQSKGDPIVDLTENLAAEQKARAVYEYLLDFADDPDVIEPLKFLREREVVHYQRFGEALRIVQDYLEEPKLFIMPKTDFHK</sequence>
<dbReference type="Proteomes" id="UP001281656">
    <property type="component" value="Unassembled WGS sequence"/>
</dbReference>
<dbReference type="InterPro" id="IPR012347">
    <property type="entry name" value="Ferritin-like"/>
</dbReference>
<organism evidence="2 3">
    <name type="scientific">Clostridium tanneri</name>
    <dbReference type="NCBI Taxonomy" id="3037988"/>
    <lineage>
        <taxon>Bacteria</taxon>
        <taxon>Bacillati</taxon>
        <taxon>Bacillota</taxon>
        <taxon>Clostridia</taxon>
        <taxon>Eubacteriales</taxon>
        <taxon>Clostridiaceae</taxon>
        <taxon>Clostridium</taxon>
    </lineage>
</organism>
<accession>A0ABU4JXX6</accession>
<evidence type="ECO:0000313" key="2">
    <source>
        <dbReference type="EMBL" id="MDW8802985.1"/>
    </source>
</evidence>
<dbReference type="RefSeq" id="WP_318799185.1">
    <property type="nucleotide sequence ID" value="NZ_JARUJP010000035.1"/>
</dbReference>
<dbReference type="SUPFAM" id="SSF47240">
    <property type="entry name" value="Ferritin-like"/>
    <property type="match status" value="1"/>
</dbReference>
<name>A0ABU4JXX6_9CLOT</name>
<protein>
    <submittedName>
        <fullName evidence="2">Manganese catalase family protein</fullName>
    </submittedName>
</protein>
<evidence type="ECO:0000313" key="3">
    <source>
        <dbReference type="Proteomes" id="UP001281656"/>
    </source>
</evidence>
<dbReference type="CDD" id="cd01051">
    <property type="entry name" value="Mn_catalase"/>
    <property type="match status" value="1"/>
</dbReference>
<dbReference type="EMBL" id="JARUJP010000035">
    <property type="protein sequence ID" value="MDW8802985.1"/>
    <property type="molecule type" value="Genomic_DNA"/>
</dbReference>
<dbReference type="Pfam" id="PF05067">
    <property type="entry name" value="Mn_catalase"/>
    <property type="match status" value="1"/>
</dbReference>
<evidence type="ECO:0000256" key="1">
    <source>
        <dbReference type="ARBA" id="ARBA00007644"/>
    </source>
</evidence>
<comment type="caution">
    <text evidence="2">The sequence shown here is derived from an EMBL/GenBank/DDBJ whole genome shotgun (WGS) entry which is preliminary data.</text>
</comment>
<comment type="similarity">
    <text evidence="1">Belongs to the manganese catalase family.</text>
</comment>
<dbReference type="InterPro" id="IPR039377">
    <property type="entry name" value="Mn_catalase_dom"/>
</dbReference>
<dbReference type="InterPro" id="IPR009078">
    <property type="entry name" value="Ferritin-like_SF"/>
</dbReference>
<keyword evidence="3" id="KW-1185">Reference proteome</keyword>